<dbReference type="STRING" id="1346330.M472_14940"/>
<evidence type="ECO:0000313" key="2">
    <source>
        <dbReference type="Proteomes" id="UP000016584"/>
    </source>
</evidence>
<reference evidence="1 2" key="1">
    <citation type="journal article" date="2013" name="Genome Announc.">
        <title>The Draft Genome Sequence of Sphingomonas paucimobilis Strain HER1398 (Proteobacteria), Host to the Giant PAU Phage, Indicates That It Is a Member of the Genus Sphingobacterium (Bacteroidetes).</title>
        <authorList>
            <person name="White R.A.III."/>
            <person name="Suttle C.A."/>
        </authorList>
    </citation>
    <scope>NUCLEOTIDE SEQUENCE [LARGE SCALE GENOMIC DNA]</scope>
    <source>
        <strain evidence="1 2">HER1398</strain>
    </source>
</reference>
<organism evidence="1 2">
    <name type="scientific">Sphingobacterium paucimobilis HER1398</name>
    <dbReference type="NCBI Taxonomy" id="1346330"/>
    <lineage>
        <taxon>Bacteria</taxon>
        <taxon>Pseudomonadati</taxon>
        <taxon>Bacteroidota</taxon>
        <taxon>Sphingobacteriia</taxon>
        <taxon>Sphingobacteriales</taxon>
        <taxon>Sphingobacteriaceae</taxon>
        <taxon>Sphingobacterium</taxon>
    </lineage>
</organism>
<sequence length="67" mass="8005">MFIVCAFTIARELIKKKSAIICFILLFSKMFYNSIDKEKARMFNIVLKKMITFCFLSIIFREINKLK</sequence>
<name>U2JBP6_9SPHI</name>
<evidence type="ECO:0000313" key="1">
    <source>
        <dbReference type="EMBL" id="ERJ60058.1"/>
    </source>
</evidence>
<dbReference type="Proteomes" id="UP000016584">
    <property type="component" value="Unassembled WGS sequence"/>
</dbReference>
<dbReference type="AlphaFoldDB" id="U2JBP6"/>
<dbReference type="EMBL" id="ATDL01000010">
    <property type="protein sequence ID" value="ERJ60058.1"/>
    <property type="molecule type" value="Genomic_DNA"/>
</dbReference>
<accession>U2JBP6</accession>
<protein>
    <submittedName>
        <fullName evidence="1">Uncharacterized protein</fullName>
    </submittedName>
</protein>
<proteinExistence type="predicted"/>
<comment type="caution">
    <text evidence="1">The sequence shown here is derived from an EMBL/GenBank/DDBJ whole genome shotgun (WGS) entry which is preliminary data.</text>
</comment>
<keyword evidence="2" id="KW-1185">Reference proteome</keyword>
<gene>
    <name evidence="1" type="ORF">M472_14940</name>
</gene>